<dbReference type="AlphaFoldDB" id="A0A2U2PF87"/>
<proteinExistence type="predicted"/>
<dbReference type="InterPro" id="IPR017853">
    <property type="entry name" value="GH"/>
</dbReference>
<dbReference type="Gene3D" id="3.20.20.70">
    <property type="entry name" value="Aldolase class I"/>
    <property type="match status" value="1"/>
</dbReference>
<organism evidence="1 2">
    <name type="scientific">Pararcticibacter amylolyticus</name>
    <dbReference type="NCBI Taxonomy" id="2173175"/>
    <lineage>
        <taxon>Bacteria</taxon>
        <taxon>Pseudomonadati</taxon>
        <taxon>Bacteroidota</taxon>
        <taxon>Sphingobacteriia</taxon>
        <taxon>Sphingobacteriales</taxon>
        <taxon>Sphingobacteriaceae</taxon>
        <taxon>Pararcticibacter</taxon>
    </lineage>
</organism>
<accession>A0A2U2PF87</accession>
<dbReference type="RefSeq" id="WP_109416687.1">
    <property type="nucleotide sequence ID" value="NZ_QEAS01000012.1"/>
</dbReference>
<evidence type="ECO:0000313" key="2">
    <source>
        <dbReference type="Proteomes" id="UP000245647"/>
    </source>
</evidence>
<comment type="caution">
    <text evidence="1">The sequence shown here is derived from an EMBL/GenBank/DDBJ whole genome shotgun (WGS) entry which is preliminary data.</text>
</comment>
<dbReference type="SUPFAM" id="SSF51445">
    <property type="entry name" value="(Trans)glycosidases"/>
    <property type="match status" value="1"/>
</dbReference>
<protein>
    <submittedName>
        <fullName evidence="1">Enterotoxin</fullName>
    </submittedName>
</protein>
<name>A0A2U2PF87_9SPHI</name>
<reference evidence="1 2" key="1">
    <citation type="submission" date="2018-04" db="EMBL/GenBank/DDBJ databases">
        <title>Pedobacter chongqingensis sp. nov., isolated from a rottenly hemp rope.</title>
        <authorList>
            <person name="Cai Y."/>
        </authorList>
    </citation>
    <scope>NUCLEOTIDE SEQUENCE [LARGE SCALE GENOMIC DNA]</scope>
    <source>
        <strain evidence="1 2">FJ4-8</strain>
    </source>
</reference>
<evidence type="ECO:0000313" key="1">
    <source>
        <dbReference type="EMBL" id="PWG79789.1"/>
    </source>
</evidence>
<dbReference type="Proteomes" id="UP000245647">
    <property type="component" value="Unassembled WGS sequence"/>
</dbReference>
<sequence>MFRNRLFQIQFIILLLFALPEEQIQAQVIYPGKSPGEAAAETSTQNPTLVLSLKNEIMEARWALKDHSLFPLRFEGEEEIVSLDKMPLFGLTLAAGGELGSPSFKTEGMPLISDTIDTRTNRKGKRIEVYLANSRYGISVTWSACLFDGSDYITQIFKINSINPVKVSKVTLLNLPAHAGIKSSSKVDGSPLVNERMFFAIEHPMSKNERKGDIVLSYLPRFESITKAPLVVSTVWGVSPAGQLRRSFLYYLEKERAAPYKQFLHYNSWYDLSWVDRKLDEKLCLDRIQTFADSLIVKRNVGVRAFLFDDGWDDNQSLWQFNKGFPEGFTPLSKLARRYNSDIGVWMSPWGGYDEPKLQRLKFGKSQEPPFETNENGFTLTGENYYRRFKSVISRFVTEYQVNIIKFDGVGAGNGADGASITYQKDIEAFVKLINELRAINPDLYFSLTVGTWPSPYWLKYGDAIWRAGDDTGMEGQGSNRQKWINYRDAQAYKNIVLRAPLYPLNSLMYHGICIADNGVPGKLDMDDQSISDEIWSFFGTGTSLQEMYINPHKLNSKSWDELAKASSWASRHSDVLADVHWVGGDPAKEEVYGFAAWGRNKAVLTLRNPSEKTQSFKVDVDKIFELPSAYKSAYSFYDAKISEAGDSKKPVKTGKLFNVLLAPFEVKVFNAYPQK</sequence>
<dbReference type="InterPro" id="IPR013785">
    <property type="entry name" value="Aldolase_TIM"/>
</dbReference>
<dbReference type="OrthoDB" id="3183911at2"/>
<dbReference type="EMBL" id="QEAS01000012">
    <property type="protein sequence ID" value="PWG79789.1"/>
    <property type="molecule type" value="Genomic_DNA"/>
</dbReference>
<keyword evidence="2" id="KW-1185">Reference proteome</keyword>
<gene>
    <name evidence="1" type="ORF">DDR33_15370</name>
</gene>